<feature type="domain" description="Phosphatidic acid phosphatase type 2/haloperoxidase" evidence="12">
    <location>
        <begin position="73"/>
        <end position="155"/>
    </location>
</feature>
<dbReference type="Proteomes" id="UP000504624">
    <property type="component" value="Unplaced"/>
</dbReference>
<dbReference type="GO" id="GO:0051156">
    <property type="term" value="P:glucose 6-phosphate metabolic process"/>
    <property type="evidence" value="ECO:0007669"/>
    <property type="project" value="TreeGrafter"/>
</dbReference>
<dbReference type="GO" id="GO:0005789">
    <property type="term" value="C:endoplasmic reticulum membrane"/>
    <property type="evidence" value="ECO:0007669"/>
    <property type="project" value="UniProtKB-SubCell"/>
</dbReference>
<dbReference type="GO" id="GO:0004346">
    <property type="term" value="F:glucose-6-phosphatase activity"/>
    <property type="evidence" value="ECO:0007669"/>
    <property type="project" value="UniProtKB-EC"/>
</dbReference>
<dbReference type="OrthoDB" id="6416209at2759"/>
<comment type="similarity">
    <text evidence="3">Belongs to the glucose-6-phosphatase family.</text>
</comment>
<evidence type="ECO:0000256" key="4">
    <source>
        <dbReference type="ARBA" id="ARBA00012634"/>
    </source>
</evidence>
<dbReference type="PANTHER" id="PTHR12591">
    <property type="entry name" value="GLUCOSE-6-PHOSPHATASE"/>
    <property type="match status" value="1"/>
</dbReference>
<evidence type="ECO:0000256" key="8">
    <source>
        <dbReference type="ARBA" id="ARBA00022824"/>
    </source>
</evidence>
<dbReference type="RefSeq" id="XP_017694239.1">
    <property type="nucleotide sequence ID" value="XM_017838750.1"/>
</dbReference>
<keyword evidence="9" id="KW-1133">Transmembrane helix</keyword>
<feature type="region of interest" description="Disordered" evidence="11">
    <location>
        <begin position="233"/>
        <end position="332"/>
    </location>
</feature>
<evidence type="ECO:0000256" key="6">
    <source>
        <dbReference type="ARBA" id="ARBA00022692"/>
    </source>
</evidence>
<organism evidence="13 14">
    <name type="scientific">Lepidothrix coronata</name>
    <name type="common">blue-crowned manakin</name>
    <dbReference type="NCBI Taxonomy" id="321398"/>
    <lineage>
        <taxon>Eukaryota</taxon>
        <taxon>Metazoa</taxon>
        <taxon>Chordata</taxon>
        <taxon>Craniata</taxon>
        <taxon>Vertebrata</taxon>
        <taxon>Euteleostomi</taxon>
        <taxon>Archelosauria</taxon>
        <taxon>Archosauria</taxon>
        <taxon>Dinosauria</taxon>
        <taxon>Saurischia</taxon>
        <taxon>Theropoda</taxon>
        <taxon>Coelurosauria</taxon>
        <taxon>Aves</taxon>
        <taxon>Neognathae</taxon>
        <taxon>Neoaves</taxon>
        <taxon>Telluraves</taxon>
        <taxon>Australaves</taxon>
        <taxon>Passeriformes</taxon>
        <taxon>Pipridae</taxon>
        <taxon>Lepidothrix</taxon>
    </lineage>
</organism>
<keyword evidence="13" id="KW-1185">Reference proteome</keyword>
<accession>A0A6J0J807</accession>
<gene>
    <name evidence="14" type="primary">G6PC3</name>
</gene>
<keyword evidence="8" id="KW-0256">Endoplasmic reticulum</keyword>
<keyword evidence="5" id="KW-0312">Gluconeogenesis</keyword>
<dbReference type="AlphaFoldDB" id="A0A6J0J807"/>
<comment type="subcellular location">
    <subcellularLocation>
        <location evidence="1">Endoplasmic reticulum membrane</location>
        <topology evidence="1">Multi-pass membrane protein</topology>
    </subcellularLocation>
</comment>
<evidence type="ECO:0000259" key="12">
    <source>
        <dbReference type="Pfam" id="PF01569"/>
    </source>
</evidence>
<dbReference type="PANTHER" id="PTHR12591:SF2">
    <property type="entry name" value="GLUCOSE-6-PHOSPHATASE 3"/>
    <property type="match status" value="1"/>
</dbReference>
<feature type="compositionally biased region" description="Pro residues" evidence="11">
    <location>
        <begin position="248"/>
        <end position="260"/>
    </location>
</feature>
<dbReference type="CTD" id="92579"/>
<dbReference type="Pfam" id="PF01569">
    <property type="entry name" value="PAP2"/>
    <property type="match status" value="1"/>
</dbReference>
<feature type="compositionally biased region" description="Low complexity" evidence="11">
    <location>
        <begin position="271"/>
        <end position="308"/>
    </location>
</feature>
<keyword evidence="7" id="KW-0378">Hydrolase</keyword>
<dbReference type="SUPFAM" id="SSF48317">
    <property type="entry name" value="Acid phosphatase/Vanadium-dependent haloperoxidase"/>
    <property type="match status" value="1"/>
</dbReference>
<dbReference type="InterPro" id="IPR036938">
    <property type="entry name" value="PAP2/HPO_sf"/>
</dbReference>
<reference evidence="14" key="1">
    <citation type="submission" date="2025-08" db="UniProtKB">
        <authorList>
            <consortium name="RefSeq"/>
        </authorList>
    </citation>
    <scope>IDENTIFICATION</scope>
</reference>
<name>A0A6J0J807_9PASS</name>
<evidence type="ECO:0000313" key="13">
    <source>
        <dbReference type="Proteomes" id="UP000504624"/>
    </source>
</evidence>
<dbReference type="GeneID" id="108509357"/>
<evidence type="ECO:0000256" key="10">
    <source>
        <dbReference type="ARBA" id="ARBA00023136"/>
    </source>
</evidence>
<dbReference type="GO" id="GO:0006094">
    <property type="term" value="P:gluconeogenesis"/>
    <property type="evidence" value="ECO:0007669"/>
    <property type="project" value="UniProtKB-KW"/>
</dbReference>
<protein>
    <recommendedName>
        <fullName evidence="4">glucose-6-phosphatase</fullName>
        <ecNumber evidence="4">3.1.3.9</ecNumber>
    </recommendedName>
</protein>
<evidence type="ECO:0000256" key="5">
    <source>
        <dbReference type="ARBA" id="ARBA00022432"/>
    </source>
</evidence>
<evidence type="ECO:0000313" key="14">
    <source>
        <dbReference type="RefSeq" id="XP_017694239.1"/>
    </source>
</evidence>
<keyword evidence="10" id="KW-0472">Membrane</keyword>
<proteinExistence type="inferred from homology"/>
<evidence type="ECO:0000256" key="7">
    <source>
        <dbReference type="ARBA" id="ARBA00022801"/>
    </source>
</evidence>
<evidence type="ECO:0000256" key="2">
    <source>
        <dbReference type="ARBA" id="ARBA00004742"/>
    </source>
</evidence>
<sequence length="342" mass="35718">METPPQVPPDRTGPGAMDALHEAGIWAALTLQAGPPWLEQFWVYLTSHFDPKSIYTFCFPLAHGLDARVGLMVLWIGLVAEWLNVVLKWFLFGERPYWWIHESGLFSQEELEKLPLRQFPVTCETGPGSPSGHCMIPGAALWPLVTALTAEVARSTRRVGAGLGAAALPPQLPRVPVLRGGGCGTDAECTGPAQPGHGCWHRPRLVPPPGQRLVLGPGVAAARHAALRLAVPGGGQCPGAGPGRRDPPAPPGRGPAPGWPPAGGEHGAGPAGPAAGAQAAQALGRGRPVQARGRALRGRALPGGLRPAPVHHRPQELPGALPSPPSHQLGGLRPCFGLFSTS</sequence>
<comment type="pathway">
    <text evidence="2">Carbohydrate biosynthesis; gluconeogenesis.</text>
</comment>
<keyword evidence="6" id="KW-0812">Transmembrane</keyword>
<evidence type="ECO:0000256" key="11">
    <source>
        <dbReference type="SAM" id="MobiDB-lite"/>
    </source>
</evidence>
<dbReference type="EC" id="3.1.3.9" evidence="4"/>
<dbReference type="InterPro" id="IPR000326">
    <property type="entry name" value="PAP2/HPO"/>
</dbReference>
<feature type="compositionally biased region" description="Gly residues" evidence="11">
    <location>
        <begin position="233"/>
        <end position="242"/>
    </location>
</feature>
<evidence type="ECO:0000256" key="1">
    <source>
        <dbReference type="ARBA" id="ARBA00004477"/>
    </source>
</evidence>
<evidence type="ECO:0000256" key="3">
    <source>
        <dbReference type="ARBA" id="ARBA00009266"/>
    </source>
</evidence>
<evidence type="ECO:0000256" key="9">
    <source>
        <dbReference type="ARBA" id="ARBA00022989"/>
    </source>
</evidence>